<proteinExistence type="predicted"/>
<organism evidence="1 2">
    <name type="scientific">Vannielia litorea</name>
    <dbReference type="NCBI Taxonomy" id="1217970"/>
    <lineage>
        <taxon>Bacteria</taxon>
        <taxon>Pseudomonadati</taxon>
        <taxon>Pseudomonadota</taxon>
        <taxon>Alphaproteobacteria</taxon>
        <taxon>Rhodobacterales</taxon>
        <taxon>Paracoccaceae</taxon>
        <taxon>Vannielia</taxon>
    </lineage>
</organism>
<protein>
    <submittedName>
        <fullName evidence="1">Enamine deaminase RidA, house cleaning of reactive enamine intermediates, YjgF/YER057c/UK114 family</fullName>
    </submittedName>
</protein>
<dbReference type="OrthoDB" id="9799840at2"/>
<accession>A0A1N6G324</accession>
<dbReference type="PANTHER" id="PTHR43857">
    <property type="entry name" value="BLR7761 PROTEIN"/>
    <property type="match status" value="1"/>
</dbReference>
<dbReference type="Gene3D" id="3.30.1330.40">
    <property type="entry name" value="RutC-like"/>
    <property type="match status" value="1"/>
</dbReference>
<dbReference type="STRING" id="1217970.SAMN05444002_2165"/>
<dbReference type="EMBL" id="FSRL01000001">
    <property type="protein sequence ID" value="SIO01945.1"/>
    <property type="molecule type" value="Genomic_DNA"/>
</dbReference>
<reference evidence="2" key="1">
    <citation type="submission" date="2016-11" db="EMBL/GenBank/DDBJ databases">
        <authorList>
            <person name="Varghese N."/>
            <person name="Submissions S."/>
        </authorList>
    </citation>
    <scope>NUCLEOTIDE SEQUENCE [LARGE SCALE GENOMIC DNA]</scope>
    <source>
        <strain evidence="2">DSM 29440</strain>
    </source>
</reference>
<dbReference type="InterPro" id="IPR006175">
    <property type="entry name" value="YjgF/YER057c/UK114"/>
</dbReference>
<gene>
    <name evidence="1" type="ORF">SAMN05444002_2165</name>
</gene>
<dbReference type="SUPFAM" id="SSF55298">
    <property type="entry name" value="YjgF-like"/>
    <property type="match status" value="1"/>
</dbReference>
<evidence type="ECO:0000313" key="2">
    <source>
        <dbReference type="Proteomes" id="UP000184932"/>
    </source>
</evidence>
<dbReference type="Pfam" id="PF01042">
    <property type="entry name" value="Ribonuc_L-PSP"/>
    <property type="match status" value="1"/>
</dbReference>
<sequence>MKRTLISSGGPYEEKIGYSRAVVCDGWVFVSGSTGADPDSGAMPEGVVEQCRNTLETIRRALEKAGASLDDVVRVNYVLPVAEDFEPCWPVLAEAFARARPAAMMIQAGLISPAMKIEIEVTARLP</sequence>
<dbReference type="CDD" id="cd06154">
    <property type="entry name" value="YjgF_YER057c_UK114_like_6"/>
    <property type="match status" value="1"/>
</dbReference>
<dbReference type="InterPro" id="IPR035959">
    <property type="entry name" value="RutC-like_sf"/>
</dbReference>
<dbReference type="PANTHER" id="PTHR43857:SF1">
    <property type="entry name" value="YJGH FAMILY PROTEIN"/>
    <property type="match status" value="1"/>
</dbReference>
<dbReference type="Proteomes" id="UP000184932">
    <property type="component" value="Unassembled WGS sequence"/>
</dbReference>
<dbReference type="RefSeq" id="WP_074256218.1">
    <property type="nucleotide sequence ID" value="NZ_FSRL01000001.1"/>
</dbReference>
<dbReference type="AlphaFoldDB" id="A0A1N6G324"/>
<name>A0A1N6G324_9RHOB</name>
<keyword evidence="2" id="KW-1185">Reference proteome</keyword>
<evidence type="ECO:0000313" key="1">
    <source>
        <dbReference type="EMBL" id="SIO01945.1"/>
    </source>
</evidence>